<dbReference type="PANTHER" id="PTHR37417:SF2">
    <property type="entry name" value="67 KDA MYOSIN-CROSS-REACTIVE ANTIGEN FAMILY PROTEIN (AFU_ORTHOLOGUE AFUA_5G09970)"/>
    <property type="match status" value="1"/>
</dbReference>
<keyword evidence="1" id="KW-0472">Membrane</keyword>
<evidence type="ECO:0000256" key="1">
    <source>
        <dbReference type="SAM" id="Phobius"/>
    </source>
</evidence>
<dbReference type="Proteomes" id="UP000249282">
    <property type="component" value="Unassembled WGS sequence"/>
</dbReference>
<dbReference type="AlphaFoldDB" id="A0A2W5TAK2"/>
<name>A0A2W5TAK2_ACIJO</name>
<dbReference type="PANTHER" id="PTHR37417">
    <property type="entry name" value="67 KDA MYOSIN-CROSS-REACTIVE ANTIGEN FAMILY PROTEIN (AFU_ORTHOLOGUE AFUA_5G09970)"/>
    <property type="match status" value="1"/>
</dbReference>
<dbReference type="Gene3D" id="3.50.50.60">
    <property type="entry name" value="FAD/NAD(P)-binding domain"/>
    <property type="match status" value="1"/>
</dbReference>
<comment type="caution">
    <text evidence="2">The sequence shown here is derived from an EMBL/GenBank/DDBJ whole genome shotgun (WGS) entry which is preliminary data.</text>
</comment>
<feature type="non-terminal residue" evidence="2">
    <location>
        <position position="80"/>
    </location>
</feature>
<dbReference type="EMBL" id="QFQJ01000205">
    <property type="protein sequence ID" value="PZQ83400.1"/>
    <property type="molecule type" value="Genomic_DNA"/>
</dbReference>
<feature type="transmembrane region" description="Helical" evidence="1">
    <location>
        <begin position="15"/>
        <end position="33"/>
    </location>
</feature>
<evidence type="ECO:0000313" key="2">
    <source>
        <dbReference type="EMBL" id="PZQ83400.1"/>
    </source>
</evidence>
<reference evidence="2 3" key="1">
    <citation type="submission" date="2017-11" db="EMBL/GenBank/DDBJ databases">
        <title>Infants hospitalized years apart are colonized by the same room-sourced microbial strains.</title>
        <authorList>
            <person name="Brooks B."/>
            <person name="Olm M.R."/>
            <person name="Firek B.A."/>
            <person name="Baker R."/>
            <person name="Thomas B.C."/>
            <person name="Morowitz M.J."/>
            <person name="Banfield J.F."/>
        </authorList>
    </citation>
    <scope>NUCLEOTIDE SEQUENCE [LARGE SCALE GENOMIC DNA]</scope>
    <source>
        <strain evidence="2">S2_003_000_R3_20</strain>
    </source>
</reference>
<evidence type="ECO:0000313" key="3">
    <source>
        <dbReference type="Proteomes" id="UP000249282"/>
    </source>
</evidence>
<proteinExistence type="predicted"/>
<dbReference type="Pfam" id="PF06100">
    <property type="entry name" value="MCRA"/>
    <property type="match status" value="1"/>
</dbReference>
<dbReference type="SUPFAM" id="SSF51905">
    <property type="entry name" value="FAD/NAD(P)-binding domain"/>
    <property type="match status" value="1"/>
</dbReference>
<keyword evidence="1" id="KW-0812">Transmembrane</keyword>
<sequence>MQNKKRTPLDAQQSHLWIIGGGIAGMAAAAFAIRDAKVPTKNIHILEELDISGGSMDGGHTPHAAQAWVTRGGRMLTDET</sequence>
<organism evidence="2 3">
    <name type="scientific">Acinetobacter johnsonii</name>
    <dbReference type="NCBI Taxonomy" id="40214"/>
    <lineage>
        <taxon>Bacteria</taxon>
        <taxon>Pseudomonadati</taxon>
        <taxon>Pseudomonadota</taxon>
        <taxon>Gammaproteobacteria</taxon>
        <taxon>Moraxellales</taxon>
        <taxon>Moraxellaceae</taxon>
        <taxon>Acinetobacter</taxon>
    </lineage>
</organism>
<dbReference type="GO" id="GO:0006631">
    <property type="term" value="P:fatty acid metabolic process"/>
    <property type="evidence" value="ECO:0007669"/>
    <property type="project" value="InterPro"/>
</dbReference>
<dbReference type="InterPro" id="IPR036188">
    <property type="entry name" value="FAD/NAD-bd_sf"/>
</dbReference>
<gene>
    <name evidence="2" type="ORF">DI542_18285</name>
</gene>
<protein>
    <submittedName>
        <fullName evidence="2">Oleate hydratase</fullName>
    </submittedName>
</protein>
<dbReference type="InterPro" id="IPR010354">
    <property type="entry name" value="Oleate_hydratase"/>
</dbReference>
<accession>A0A2W5TAK2</accession>
<dbReference type="GO" id="GO:0071949">
    <property type="term" value="F:FAD binding"/>
    <property type="evidence" value="ECO:0007669"/>
    <property type="project" value="InterPro"/>
</dbReference>
<keyword evidence="1" id="KW-1133">Transmembrane helix</keyword>
<dbReference type="GO" id="GO:0050151">
    <property type="term" value="F:oleate hydratase activity"/>
    <property type="evidence" value="ECO:0007669"/>
    <property type="project" value="InterPro"/>
</dbReference>